<dbReference type="SUPFAM" id="SSF54695">
    <property type="entry name" value="POZ domain"/>
    <property type="match status" value="1"/>
</dbReference>
<dbReference type="STRING" id="765952.PUV_07920"/>
<reference key="1">
    <citation type="journal article" date="2011" name="Mol. Biol. Evol.">
        <title>Unity in variety -- the pan-genome of the Chlamydiae.</title>
        <authorList>
            <person name="Collingro A."/>
            <person name="Tischler P."/>
            <person name="Weinmaier T."/>
            <person name="Penz T."/>
            <person name="Heinz E."/>
            <person name="Brunham R.C."/>
            <person name="Read T.D."/>
            <person name="Bavoil P.M."/>
            <person name="Sachse K."/>
            <person name="Kahane S."/>
            <person name="Friedman M.G."/>
            <person name="Rattei T."/>
            <person name="Myers G.S.A."/>
            <person name="Horn M."/>
        </authorList>
    </citation>
    <scope>NUCLEOTIDE SEQUENCE</scope>
    <source>
        <strain>UV7</strain>
    </source>
</reference>
<dbReference type="Gene3D" id="3.80.10.10">
    <property type="entry name" value="Ribonuclease Inhibitor"/>
    <property type="match status" value="1"/>
</dbReference>
<evidence type="ECO:0000313" key="2">
    <source>
        <dbReference type="Proteomes" id="UP000000495"/>
    </source>
</evidence>
<reference evidence="1 2" key="2">
    <citation type="journal article" date="2011" name="Mol. Biol. Evol.">
        <title>Unity in variety--the pan-genome of the Chlamydiae.</title>
        <authorList>
            <person name="Collingro A."/>
            <person name="Tischler P."/>
            <person name="Weinmaier T."/>
            <person name="Penz T."/>
            <person name="Heinz E."/>
            <person name="Brunham R.C."/>
            <person name="Read T.D."/>
            <person name="Bavoil P.M."/>
            <person name="Sachse K."/>
            <person name="Kahane S."/>
            <person name="Friedman M.G."/>
            <person name="Rattei T."/>
            <person name="Myers G.S."/>
            <person name="Horn M."/>
        </authorList>
    </citation>
    <scope>NUCLEOTIDE SEQUENCE [LARGE SCALE GENOMIC DNA]</scope>
    <source>
        <strain evidence="2">UV7</strain>
    </source>
</reference>
<dbReference type="GO" id="GO:0019005">
    <property type="term" value="C:SCF ubiquitin ligase complex"/>
    <property type="evidence" value="ECO:0007669"/>
    <property type="project" value="TreeGrafter"/>
</dbReference>
<gene>
    <name evidence="1" type="primary">fBXL2</name>
    <name evidence="1" type="ordered locus">PUV_07920</name>
</gene>
<dbReference type="InterPro" id="IPR032675">
    <property type="entry name" value="LRR_dom_sf"/>
</dbReference>
<dbReference type="InterPro" id="IPR001611">
    <property type="entry name" value="Leu-rich_rpt"/>
</dbReference>
<dbReference type="SMART" id="SM00367">
    <property type="entry name" value="LRR_CC"/>
    <property type="match status" value="5"/>
</dbReference>
<dbReference type="Gene3D" id="3.30.710.10">
    <property type="entry name" value="Potassium Channel Kv1.1, Chain A"/>
    <property type="match status" value="1"/>
</dbReference>
<dbReference type="GO" id="GO:0031146">
    <property type="term" value="P:SCF-dependent proteasomal ubiquitin-dependent protein catabolic process"/>
    <property type="evidence" value="ECO:0007669"/>
    <property type="project" value="TreeGrafter"/>
</dbReference>
<dbReference type="PANTHER" id="PTHR13318">
    <property type="entry name" value="PARTNER OF PAIRED, ISOFORM B-RELATED"/>
    <property type="match status" value="1"/>
</dbReference>
<dbReference type="KEGG" id="puv:PUV_07920"/>
<dbReference type="AlphaFoldDB" id="F8KY04"/>
<organism evidence="1 2">
    <name type="scientific">Parachlamydia acanthamoebae (strain UV7)</name>
    <dbReference type="NCBI Taxonomy" id="765952"/>
    <lineage>
        <taxon>Bacteria</taxon>
        <taxon>Pseudomonadati</taxon>
        <taxon>Chlamydiota</taxon>
        <taxon>Chlamydiia</taxon>
        <taxon>Parachlamydiales</taxon>
        <taxon>Parachlamydiaceae</taxon>
        <taxon>Parachlamydia</taxon>
    </lineage>
</organism>
<name>F8KY04_PARAV</name>
<protein>
    <submittedName>
        <fullName evidence="1">F-box/LRR-repeat protein 2</fullName>
    </submittedName>
</protein>
<sequence>MPAFLPSELMYLSSSEEDEPLFHKVKENIYVFNAFFDASVEDGEWLLRHNEFLRLGLEWVTEQFATDRIPFHISKNIGKKIRQHFSQLELSIPLDLTCHVGERHLETNSLLFGTASDFLHDFFLKECLGKTRPSIITLRGVEWDVLTTLTEWMKFGEIPSLWKREEKFLWSVLKQATTWEMTPVAELTQEVLTRYLNRANIYDHLILTHEQGWRFLKHACCDLINGLGLSVRVFEPGENGLGLEFLEFNHHSLDVFDRLQKWITHLAFSLSLTEDVSFSEVLQKCPKLIGLDVSRTRIFTERLYDIPSFIEELDISMCAWLTPANLRKMIGICPHLIRLNVSSNGQITAAGWAELYQLQSLEFLDISRCHQISDEDLKLILKACLQLTEFRMEECDKVTDIGFLNLAMNIPKILTLSLARCSLGDASLIEMGIRCTFLQRLNLTRCENVTDKGVIEMVRQAKSLRELILTHCFISPEITEEIHRLRPLLKVVE</sequence>
<dbReference type="Pfam" id="PF13516">
    <property type="entry name" value="LRR_6"/>
    <property type="match status" value="3"/>
</dbReference>
<dbReference type="EMBL" id="FR872580">
    <property type="protein sequence ID" value="CCB85742.1"/>
    <property type="molecule type" value="Genomic_DNA"/>
</dbReference>
<evidence type="ECO:0000313" key="1">
    <source>
        <dbReference type="EMBL" id="CCB85742.1"/>
    </source>
</evidence>
<dbReference type="eggNOG" id="COG4886">
    <property type="taxonomic scope" value="Bacteria"/>
</dbReference>
<dbReference type="PANTHER" id="PTHR13318:SF95">
    <property type="entry name" value="F-BOX PROTEIN YLR352W"/>
    <property type="match status" value="1"/>
</dbReference>
<dbReference type="HOGENOM" id="CLU_543852_0_0_0"/>
<dbReference type="SUPFAM" id="SSF52047">
    <property type="entry name" value="RNI-like"/>
    <property type="match status" value="1"/>
</dbReference>
<dbReference type="Proteomes" id="UP000000495">
    <property type="component" value="Chromosome"/>
</dbReference>
<proteinExistence type="predicted"/>
<dbReference type="InterPro" id="IPR011333">
    <property type="entry name" value="SKP1/BTB/POZ_sf"/>
</dbReference>
<accession>F8KY04</accession>
<dbReference type="InterPro" id="IPR006553">
    <property type="entry name" value="Leu-rich_rpt_Cys-con_subtyp"/>
</dbReference>
<keyword evidence="2" id="KW-1185">Reference proteome</keyword>